<reference evidence="1" key="1">
    <citation type="submission" date="2014-09" db="EMBL/GenBank/DDBJ databases">
        <authorList>
            <person name="Magalhaes I.L.F."/>
            <person name="Oliveira U."/>
            <person name="Santos F.R."/>
            <person name="Vidigal T.H.D.A."/>
            <person name="Brescovit A.D."/>
            <person name="Santos A.J."/>
        </authorList>
    </citation>
    <scope>NUCLEOTIDE SEQUENCE</scope>
    <source>
        <tissue evidence="1">Shoot tissue taken approximately 20 cm above the soil surface</tissue>
    </source>
</reference>
<dbReference type="EMBL" id="GBRH01274600">
    <property type="protein sequence ID" value="JAD23295.1"/>
    <property type="molecule type" value="Transcribed_RNA"/>
</dbReference>
<organism evidence="1">
    <name type="scientific">Arundo donax</name>
    <name type="common">Giant reed</name>
    <name type="synonym">Donax arundinaceus</name>
    <dbReference type="NCBI Taxonomy" id="35708"/>
    <lineage>
        <taxon>Eukaryota</taxon>
        <taxon>Viridiplantae</taxon>
        <taxon>Streptophyta</taxon>
        <taxon>Embryophyta</taxon>
        <taxon>Tracheophyta</taxon>
        <taxon>Spermatophyta</taxon>
        <taxon>Magnoliopsida</taxon>
        <taxon>Liliopsida</taxon>
        <taxon>Poales</taxon>
        <taxon>Poaceae</taxon>
        <taxon>PACMAD clade</taxon>
        <taxon>Arundinoideae</taxon>
        <taxon>Arundineae</taxon>
        <taxon>Arundo</taxon>
    </lineage>
</organism>
<protein>
    <submittedName>
        <fullName evidence="1">Uncharacterized protein</fullName>
    </submittedName>
</protein>
<evidence type="ECO:0000313" key="1">
    <source>
        <dbReference type="EMBL" id="JAD23295.1"/>
    </source>
</evidence>
<accession>A0A0A8YCP6</accession>
<name>A0A0A8YCP6_ARUDO</name>
<dbReference type="AlphaFoldDB" id="A0A0A8YCP6"/>
<sequence length="26" mass="2918">MDAKVMISNSNWTRLLSTSSSLYTIV</sequence>
<reference evidence="1" key="2">
    <citation type="journal article" date="2015" name="Data Brief">
        <title>Shoot transcriptome of the giant reed, Arundo donax.</title>
        <authorList>
            <person name="Barrero R.A."/>
            <person name="Guerrero F.D."/>
            <person name="Moolhuijzen P."/>
            <person name="Goolsby J.A."/>
            <person name="Tidwell J."/>
            <person name="Bellgard S.E."/>
            <person name="Bellgard M.I."/>
        </authorList>
    </citation>
    <scope>NUCLEOTIDE SEQUENCE</scope>
    <source>
        <tissue evidence="1">Shoot tissue taken approximately 20 cm above the soil surface</tissue>
    </source>
</reference>
<proteinExistence type="predicted"/>